<evidence type="ECO:0000313" key="2">
    <source>
        <dbReference type="Proteomes" id="UP001062846"/>
    </source>
</evidence>
<evidence type="ECO:0000313" key="1">
    <source>
        <dbReference type="EMBL" id="KAI8551601.1"/>
    </source>
</evidence>
<keyword evidence="2" id="KW-1185">Reference proteome</keyword>
<dbReference type="EMBL" id="CM046393">
    <property type="protein sequence ID" value="KAI8551601.1"/>
    <property type="molecule type" value="Genomic_DNA"/>
</dbReference>
<proteinExistence type="predicted"/>
<organism evidence="1 2">
    <name type="scientific">Rhododendron molle</name>
    <name type="common">Chinese azalea</name>
    <name type="synonym">Azalea mollis</name>
    <dbReference type="NCBI Taxonomy" id="49168"/>
    <lineage>
        <taxon>Eukaryota</taxon>
        <taxon>Viridiplantae</taxon>
        <taxon>Streptophyta</taxon>
        <taxon>Embryophyta</taxon>
        <taxon>Tracheophyta</taxon>
        <taxon>Spermatophyta</taxon>
        <taxon>Magnoliopsida</taxon>
        <taxon>eudicotyledons</taxon>
        <taxon>Gunneridae</taxon>
        <taxon>Pentapetalae</taxon>
        <taxon>asterids</taxon>
        <taxon>Ericales</taxon>
        <taxon>Ericaceae</taxon>
        <taxon>Ericoideae</taxon>
        <taxon>Rhodoreae</taxon>
        <taxon>Rhododendron</taxon>
    </lineage>
</organism>
<protein>
    <submittedName>
        <fullName evidence="1">Uncharacterized protein</fullName>
    </submittedName>
</protein>
<accession>A0ACC0NFG3</accession>
<reference evidence="1" key="1">
    <citation type="submission" date="2022-02" db="EMBL/GenBank/DDBJ databases">
        <title>Plant Genome Project.</title>
        <authorList>
            <person name="Zhang R.-G."/>
        </authorList>
    </citation>
    <scope>NUCLEOTIDE SEQUENCE</scope>
    <source>
        <strain evidence="1">AT1</strain>
    </source>
</reference>
<sequence length="176" mass="20054">MNGIEINEQASVELQDIQGMWSLRAATDDPYDTFLVVSFISETRILAMNLEDELEETEIEDKLPMDFAFVDIMVFICSSSEFPDHQLFVEIPRVVKPGGMVLLHWSSKSAPGKMLIHLLDVSNQHICDQEVQILLVGYIQGLSNEVHNVNKTLELLQYHVEDDYAASDEKEYVFSD</sequence>
<gene>
    <name evidence="1" type="ORF">RHMOL_Rhmol06G0198700</name>
</gene>
<dbReference type="Proteomes" id="UP001062846">
    <property type="component" value="Chromosome 6"/>
</dbReference>
<comment type="caution">
    <text evidence="1">The sequence shown here is derived from an EMBL/GenBank/DDBJ whole genome shotgun (WGS) entry which is preliminary data.</text>
</comment>
<name>A0ACC0NFG3_RHOML</name>